<dbReference type="Pfam" id="PF02811">
    <property type="entry name" value="PHP"/>
    <property type="match status" value="1"/>
</dbReference>
<dbReference type="GO" id="GO:0035312">
    <property type="term" value="F:5'-3' DNA exonuclease activity"/>
    <property type="evidence" value="ECO:0007669"/>
    <property type="project" value="TreeGrafter"/>
</dbReference>
<dbReference type="SMART" id="SM00481">
    <property type="entry name" value="POLIIIAc"/>
    <property type="match status" value="1"/>
</dbReference>
<reference evidence="2 3" key="1">
    <citation type="journal article" date="2018" name="Int. J. Syst. Evol. Microbiol.">
        <title>Parvibium lacunae gen. nov., sp. nov., a new member of the family Alcaligenaceae isolated from a freshwater pond.</title>
        <authorList>
            <person name="Chen W.M."/>
            <person name="Xie P.B."/>
            <person name="Hsu M.Y."/>
            <person name="Sheu S.Y."/>
        </authorList>
    </citation>
    <scope>NUCLEOTIDE SEQUENCE [LARGE SCALE GENOMIC DNA]</scope>
    <source>
        <strain evidence="2 3">KMB9</strain>
    </source>
</reference>
<evidence type="ECO:0000313" key="2">
    <source>
        <dbReference type="EMBL" id="RCS59790.1"/>
    </source>
</evidence>
<dbReference type="PANTHER" id="PTHR42924">
    <property type="entry name" value="EXONUCLEASE"/>
    <property type="match status" value="1"/>
</dbReference>
<dbReference type="NCBIfam" id="NF041577">
    <property type="entry name" value="nside_bi_sphtase"/>
    <property type="match status" value="1"/>
</dbReference>
<dbReference type="OrthoDB" id="9804333at2"/>
<dbReference type="InterPro" id="IPR052018">
    <property type="entry name" value="PHP_domain"/>
</dbReference>
<dbReference type="SUPFAM" id="SSF89550">
    <property type="entry name" value="PHP domain-like"/>
    <property type="match status" value="1"/>
</dbReference>
<dbReference type="Proteomes" id="UP000252357">
    <property type="component" value="Unassembled WGS sequence"/>
</dbReference>
<dbReference type="Gene3D" id="1.10.150.650">
    <property type="match status" value="1"/>
</dbReference>
<accession>A0A368L7Z0</accession>
<dbReference type="AlphaFoldDB" id="A0A368L7Z0"/>
<dbReference type="InterPro" id="IPR049742">
    <property type="entry name" value="35NBP"/>
</dbReference>
<dbReference type="InterPro" id="IPR003141">
    <property type="entry name" value="Pol/His_phosphatase_N"/>
</dbReference>
<evidence type="ECO:0000259" key="1">
    <source>
        <dbReference type="SMART" id="SM00481"/>
    </source>
</evidence>
<dbReference type="EMBL" id="QPGB01000001">
    <property type="protein sequence ID" value="RCS59790.1"/>
    <property type="molecule type" value="Genomic_DNA"/>
</dbReference>
<dbReference type="GO" id="GO:0004534">
    <property type="term" value="F:5'-3' RNA exonuclease activity"/>
    <property type="evidence" value="ECO:0007669"/>
    <property type="project" value="TreeGrafter"/>
</dbReference>
<name>A0A368L7Z0_9BURK</name>
<keyword evidence="3" id="KW-1185">Reference proteome</keyword>
<gene>
    <name evidence="2" type="ORF">DU000_03550</name>
</gene>
<sequence length="311" mass="33631">MVDHSRWTVIAVFLEFQSRSAIVSKARIEWQHLEELGVDLHCHSNVSDGVLAPADVVSRAAARGVHTLALTDHDELAGLAAAQSQAESLGLNFIAGVEISVTWAHETIHIVGLQVDPDSPELQAGLAHTRGGRQRRAEEMALDLARVGIDDAYAGALKYVGNPDLISRAHFGRYLVEIGIAESTQAVFERYLTPGKPGYIPHTWASLRDAVQWIQAAGGLAVIAHPARYRLSPTLRWALYEEFKALGGVGLEVVTGSHHPGEYPIYAQHARDFGFFASRGSDFHGPTEGCAEFGSLAAGPAGLTPIWHAFH</sequence>
<protein>
    <submittedName>
        <fullName evidence="2">PHP domain-containing protein</fullName>
    </submittedName>
</protein>
<feature type="domain" description="Polymerase/histidinol phosphatase N-terminal" evidence="1">
    <location>
        <begin position="38"/>
        <end position="103"/>
    </location>
</feature>
<dbReference type="InterPro" id="IPR016195">
    <property type="entry name" value="Pol/histidinol_Pase-like"/>
</dbReference>
<proteinExistence type="predicted"/>
<organism evidence="2 3">
    <name type="scientific">Parvibium lacunae</name>
    <dbReference type="NCBI Taxonomy" id="1888893"/>
    <lineage>
        <taxon>Bacteria</taxon>
        <taxon>Pseudomonadati</taxon>
        <taxon>Pseudomonadota</taxon>
        <taxon>Betaproteobacteria</taxon>
        <taxon>Burkholderiales</taxon>
        <taxon>Alcaligenaceae</taxon>
        <taxon>Parvibium</taxon>
    </lineage>
</organism>
<dbReference type="CDD" id="cd07438">
    <property type="entry name" value="PHP_HisPPase_AMP"/>
    <property type="match status" value="1"/>
</dbReference>
<dbReference type="InterPro" id="IPR004013">
    <property type="entry name" value="PHP_dom"/>
</dbReference>
<dbReference type="Gene3D" id="3.20.20.140">
    <property type="entry name" value="Metal-dependent hydrolases"/>
    <property type="match status" value="1"/>
</dbReference>
<evidence type="ECO:0000313" key="3">
    <source>
        <dbReference type="Proteomes" id="UP000252357"/>
    </source>
</evidence>
<comment type="caution">
    <text evidence="2">The sequence shown here is derived from an EMBL/GenBank/DDBJ whole genome shotgun (WGS) entry which is preliminary data.</text>
</comment>
<dbReference type="PANTHER" id="PTHR42924:SF3">
    <property type="entry name" value="POLYMERASE_HISTIDINOL PHOSPHATASE N-TERMINAL DOMAIN-CONTAINING PROTEIN"/>
    <property type="match status" value="1"/>
</dbReference>